<organism evidence="3">
    <name type="scientific">Sulfitobacter sp. TCYB15</name>
    <dbReference type="NCBI Taxonomy" id="3229275"/>
    <lineage>
        <taxon>Bacteria</taxon>
        <taxon>Pseudomonadati</taxon>
        <taxon>Pseudomonadota</taxon>
        <taxon>Alphaproteobacteria</taxon>
        <taxon>Rhodobacterales</taxon>
        <taxon>Roseobacteraceae</taxon>
        <taxon>Sulfitobacter</taxon>
    </lineage>
</organism>
<dbReference type="GO" id="GO:0000160">
    <property type="term" value="P:phosphorelay signal transduction system"/>
    <property type="evidence" value="ECO:0007669"/>
    <property type="project" value="UniProtKB-KW"/>
</dbReference>
<dbReference type="AlphaFoldDB" id="A0AAU8C3K1"/>
<keyword evidence="1" id="KW-0902">Two-component regulatory system</keyword>
<evidence type="ECO:0000313" key="3">
    <source>
        <dbReference type="EMBL" id="XCF10633.1"/>
    </source>
</evidence>
<dbReference type="GO" id="GO:0004672">
    <property type="term" value="F:protein kinase activity"/>
    <property type="evidence" value="ECO:0007669"/>
    <property type="project" value="UniProtKB-ARBA"/>
</dbReference>
<dbReference type="KEGG" id="suly:ABM428_01995"/>
<accession>A0AAU8C3K1</accession>
<reference evidence="3" key="2">
    <citation type="submission" date="2024-06" db="EMBL/GenBank/DDBJ databases">
        <authorList>
            <person name="Deng Y."/>
        </authorList>
    </citation>
    <scope>NUCLEOTIDE SEQUENCE</scope>
    <source>
        <strain evidence="3">TCYB15</strain>
    </source>
</reference>
<dbReference type="Pfam" id="PF01627">
    <property type="entry name" value="Hpt"/>
    <property type="match status" value="1"/>
</dbReference>
<feature type="domain" description="HPt" evidence="2">
    <location>
        <begin position="108"/>
        <end position="155"/>
    </location>
</feature>
<name>A0AAU8C3K1_9RHOB</name>
<dbReference type="RefSeq" id="WP_240790847.1">
    <property type="nucleotide sequence ID" value="NZ_CP159193.1"/>
</dbReference>
<proteinExistence type="predicted"/>
<dbReference type="InterPro" id="IPR036641">
    <property type="entry name" value="HPT_dom_sf"/>
</dbReference>
<reference evidence="3" key="1">
    <citation type="journal article" date="2020" name="Int. J. Syst. Evol. Microbiol.">
        <title>Notification of changes in taxonomic opinion previously published outside the IJSEM.</title>
        <authorList>
            <person name="Oren A."/>
            <person name="Garrity G."/>
        </authorList>
    </citation>
    <scope>NUCLEOTIDE SEQUENCE</scope>
    <source>
        <strain evidence="3">TCYB15</strain>
    </source>
</reference>
<sequence length="202" mass="23096">MQRAIVDNHSCFDRAKPLRRVWSGYFFNLVLQHSKAFGIFAPSLANDRLRFGEAQKFLSDDRPARFVRNFAPHWPEKEGESVIDWEQVTTLQAAVGRDDFSTIMCVFFKEVEEANAQLTMDVTTDQFRDILHFVKGSALSVGFVELSEQCAQAEGNFAGSHQITSIWKEILTSYEKSKEHFLSNTGTCIAPIEQIEPRFRHS</sequence>
<gene>
    <name evidence="3" type="ORF">ABM428_01995</name>
</gene>
<dbReference type="Gene3D" id="1.20.120.160">
    <property type="entry name" value="HPT domain"/>
    <property type="match status" value="1"/>
</dbReference>
<dbReference type="SUPFAM" id="SSF47226">
    <property type="entry name" value="Histidine-containing phosphotransfer domain, HPT domain"/>
    <property type="match status" value="1"/>
</dbReference>
<evidence type="ECO:0000259" key="2">
    <source>
        <dbReference type="Pfam" id="PF01627"/>
    </source>
</evidence>
<dbReference type="InterPro" id="IPR008207">
    <property type="entry name" value="Sig_transdc_His_kin_Hpt_dom"/>
</dbReference>
<dbReference type="EMBL" id="CP159193">
    <property type="protein sequence ID" value="XCF10633.1"/>
    <property type="molecule type" value="Genomic_DNA"/>
</dbReference>
<evidence type="ECO:0000256" key="1">
    <source>
        <dbReference type="ARBA" id="ARBA00023012"/>
    </source>
</evidence>
<protein>
    <submittedName>
        <fullName evidence="3">Hpt domain-containing protein</fullName>
    </submittedName>
</protein>